<evidence type="ECO:0000259" key="7">
    <source>
        <dbReference type="PROSITE" id="PS50016"/>
    </source>
</evidence>
<feature type="compositionally biased region" description="Polar residues" evidence="5">
    <location>
        <begin position="757"/>
        <end position="766"/>
    </location>
</feature>
<feature type="compositionally biased region" description="Basic and acidic residues" evidence="5">
    <location>
        <begin position="435"/>
        <end position="482"/>
    </location>
</feature>
<feature type="compositionally biased region" description="Polar residues" evidence="5">
    <location>
        <begin position="87"/>
        <end position="103"/>
    </location>
</feature>
<protein>
    <recommendedName>
        <fullName evidence="7">PHD-type domain-containing protein</fullName>
    </recommendedName>
</protein>
<evidence type="ECO:0000256" key="4">
    <source>
        <dbReference type="PROSITE-ProRule" id="PRU00146"/>
    </source>
</evidence>
<feature type="compositionally biased region" description="Polar residues" evidence="5">
    <location>
        <begin position="291"/>
        <end position="305"/>
    </location>
</feature>
<dbReference type="SUPFAM" id="SSF57903">
    <property type="entry name" value="FYVE/PHD zinc finger"/>
    <property type="match status" value="1"/>
</dbReference>
<feature type="compositionally biased region" description="Basic and acidic residues" evidence="5">
    <location>
        <begin position="730"/>
        <end position="753"/>
    </location>
</feature>
<feature type="domain" description="PHD-type" evidence="7">
    <location>
        <begin position="26"/>
        <end position="73"/>
    </location>
</feature>
<organism evidence="8 9">
    <name type="scientific">Halocaridina rubra</name>
    <name type="common">Hawaiian red shrimp</name>
    <dbReference type="NCBI Taxonomy" id="373956"/>
    <lineage>
        <taxon>Eukaryota</taxon>
        <taxon>Metazoa</taxon>
        <taxon>Ecdysozoa</taxon>
        <taxon>Arthropoda</taxon>
        <taxon>Crustacea</taxon>
        <taxon>Multicrustacea</taxon>
        <taxon>Malacostraca</taxon>
        <taxon>Eumalacostraca</taxon>
        <taxon>Eucarida</taxon>
        <taxon>Decapoda</taxon>
        <taxon>Pleocyemata</taxon>
        <taxon>Caridea</taxon>
        <taxon>Atyoidea</taxon>
        <taxon>Atyidae</taxon>
        <taxon>Halocaridina</taxon>
    </lineage>
</organism>
<feature type="compositionally biased region" description="Basic and acidic residues" evidence="5">
    <location>
        <begin position="1124"/>
        <end position="1133"/>
    </location>
</feature>
<dbReference type="InterPro" id="IPR013083">
    <property type="entry name" value="Znf_RING/FYVE/PHD"/>
</dbReference>
<keyword evidence="6" id="KW-0732">Signal</keyword>
<evidence type="ECO:0000256" key="5">
    <source>
        <dbReference type="SAM" id="MobiDB-lite"/>
    </source>
</evidence>
<feature type="region of interest" description="Disordered" evidence="5">
    <location>
        <begin position="423"/>
        <end position="505"/>
    </location>
</feature>
<gene>
    <name evidence="8" type="ORF">SK128_008565</name>
</gene>
<feature type="compositionally biased region" description="Low complexity" evidence="5">
    <location>
        <begin position="1037"/>
        <end position="1047"/>
    </location>
</feature>
<feature type="region of interest" description="Disordered" evidence="5">
    <location>
        <begin position="722"/>
        <end position="771"/>
    </location>
</feature>
<dbReference type="CDD" id="cd15536">
    <property type="entry name" value="PHD_PHRF1"/>
    <property type="match status" value="1"/>
</dbReference>
<feature type="region of interest" description="Disordered" evidence="5">
    <location>
        <begin position="1009"/>
        <end position="1048"/>
    </location>
</feature>
<dbReference type="Gene3D" id="3.30.40.10">
    <property type="entry name" value="Zinc/RING finger domain, C3HC4 (zinc finger)"/>
    <property type="match status" value="1"/>
</dbReference>
<comment type="caution">
    <text evidence="8">The sequence shown here is derived from an EMBL/GenBank/DDBJ whole genome shotgun (WGS) entry which is preliminary data.</text>
</comment>
<feature type="chain" id="PRO_5042832995" description="PHD-type domain-containing protein" evidence="6">
    <location>
        <begin position="17"/>
        <end position="1245"/>
    </location>
</feature>
<keyword evidence="3" id="KW-0862">Zinc</keyword>
<feature type="region of interest" description="Disordered" evidence="5">
    <location>
        <begin position="85"/>
        <end position="111"/>
    </location>
</feature>
<feature type="compositionally biased region" description="Basic and acidic residues" evidence="5">
    <location>
        <begin position="491"/>
        <end position="505"/>
    </location>
</feature>
<evidence type="ECO:0000256" key="2">
    <source>
        <dbReference type="ARBA" id="ARBA00022771"/>
    </source>
</evidence>
<keyword evidence="9" id="KW-1185">Reference proteome</keyword>
<dbReference type="PROSITE" id="PS01359">
    <property type="entry name" value="ZF_PHD_1"/>
    <property type="match status" value="1"/>
</dbReference>
<feature type="region of interest" description="Disordered" evidence="5">
    <location>
        <begin position="1220"/>
        <end position="1245"/>
    </location>
</feature>
<dbReference type="Proteomes" id="UP001381693">
    <property type="component" value="Unassembled WGS sequence"/>
</dbReference>
<feature type="compositionally biased region" description="Basic and acidic residues" evidence="5">
    <location>
        <begin position="1234"/>
        <end position="1245"/>
    </location>
</feature>
<feature type="non-terminal residue" evidence="8">
    <location>
        <position position="1245"/>
    </location>
</feature>
<feature type="signal peptide" evidence="6">
    <location>
        <begin position="1"/>
        <end position="16"/>
    </location>
</feature>
<evidence type="ECO:0000313" key="9">
    <source>
        <dbReference type="Proteomes" id="UP001381693"/>
    </source>
</evidence>
<feature type="region of interest" description="Disordered" evidence="5">
    <location>
        <begin position="1113"/>
        <end position="1139"/>
    </location>
</feature>
<evidence type="ECO:0000256" key="3">
    <source>
        <dbReference type="ARBA" id="ARBA00022833"/>
    </source>
</evidence>
<dbReference type="InterPro" id="IPR047157">
    <property type="entry name" value="PHRF1/Atg35"/>
</dbReference>
<dbReference type="InterPro" id="IPR019786">
    <property type="entry name" value="Zinc_finger_PHD-type_CS"/>
</dbReference>
<evidence type="ECO:0000256" key="6">
    <source>
        <dbReference type="SAM" id="SignalP"/>
    </source>
</evidence>
<dbReference type="InterPro" id="IPR001965">
    <property type="entry name" value="Znf_PHD"/>
</dbReference>
<accession>A0AAN8XJN3</accession>
<feature type="region of interest" description="Disordered" evidence="5">
    <location>
        <begin position="284"/>
        <end position="354"/>
    </location>
</feature>
<keyword evidence="2 4" id="KW-0863">Zinc-finger</keyword>
<feature type="compositionally biased region" description="Polar residues" evidence="5">
    <location>
        <begin position="1113"/>
        <end position="1123"/>
    </location>
</feature>
<dbReference type="InterPro" id="IPR019787">
    <property type="entry name" value="Znf_PHD-finger"/>
</dbReference>
<dbReference type="Pfam" id="PF00628">
    <property type="entry name" value="PHD"/>
    <property type="match status" value="1"/>
</dbReference>
<dbReference type="AlphaFoldDB" id="A0AAN8XJN3"/>
<dbReference type="PANTHER" id="PTHR12618:SF20">
    <property type="entry name" value="PHD AND RING FINGER DOMAIN-CONTAINING PROTEIN 1"/>
    <property type="match status" value="1"/>
</dbReference>
<dbReference type="SMART" id="SM00249">
    <property type="entry name" value="PHD"/>
    <property type="match status" value="1"/>
</dbReference>
<dbReference type="PROSITE" id="PS50016">
    <property type="entry name" value="ZF_PHD_2"/>
    <property type="match status" value="1"/>
</dbReference>
<proteinExistence type="predicted"/>
<evidence type="ECO:0000256" key="1">
    <source>
        <dbReference type="ARBA" id="ARBA00022723"/>
    </source>
</evidence>
<dbReference type="EMBL" id="JAXCGZ010000707">
    <property type="protein sequence ID" value="KAK7085632.1"/>
    <property type="molecule type" value="Genomic_DNA"/>
</dbReference>
<keyword evidence="1" id="KW-0479">Metal-binding</keyword>
<feature type="compositionally biased region" description="Basic and acidic residues" evidence="5">
    <location>
        <begin position="339"/>
        <end position="354"/>
    </location>
</feature>
<name>A0AAN8XJN3_HALRR</name>
<evidence type="ECO:0000313" key="8">
    <source>
        <dbReference type="EMBL" id="KAK7085632.1"/>
    </source>
</evidence>
<feature type="compositionally biased region" description="Basic and acidic residues" evidence="5">
    <location>
        <begin position="1009"/>
        <end position="1026"/>
    </location>
</feature>
<sequence>MAQFLVLFIFMLIVQCPLLPRYHLCGQVCTECTREERLLLCDGCDLGYHLECLDPPLSQVPVEEWFCPVCTAANVPQVLTHRHRESTPQNVALHNRRGSSQFTRQHHQSDTLRIPRTRATERIRATIQKKKIKRKLKRKRQQANKRARIESGDCEDLRPVVKPLTQFSVFGKEDHDIDAAHNVDRYAEQVLAGESITTAREPSRRRADAARLLRDVAFTPQSSYAGRTKSRVIEILNTQPVDNQTDLLSGILENQAIAFSSSKKLLLTNDRKLTKQPGIEIPLKITEEESCSQSEPLPSQRISSQKMEDVEESLCEKSKPISPEESPCKNCSSSKVSHRYKDSDRSQTRSGYHKSEYSRYSRDCRYNSSYRKYKRDEYHRRMCEDVCRNVDYNRSSGKEHHSRYSTYDRHSCFSWRRSNLQGSSSYGRYNKNSHRRDPSAEKKLGHCHDREHSPRDHNDSSLKRVGREERLRLPPSICDKHAQTKKSVHSSRSESSKYREKPTLSSSHFDKSIRSQWSYSYYNNDTLFPKISGCSGYSLPPTNVLFDIKLETSKSSEISTLSKSKKNSEYECQSKLVNDDNKELVCKYNDQPEREHKKNSESELQKAETGSFIGTIISRNPDAVTSHNTTYENKNTNFLVEGVTDNTHTSTLSTKAFERNNFNFESNVEEEVKLRKKNALLERVKRLVETCQPDSIEFDTSINYDKEAVEDVGLSLKKCNKTSLSGSHSIESKRSDDDKMYCRTDSNDFESKKKAPPNSSDSNKLKQGTLFGDPEGKKFDFVPVRNIDIDRKSLKHREKCKQQKSIKKLKSLNLFGKDSDDELCKGISKAHRTKNWQLESRNTIHADEKTDSGKEKFINKPYISSSYSNKMLCVIENASGEQKSYFDDHHCQNEKSISNKPENNCSKNNRNCERVSPQEKGPNVKNISVTRVGSNLLKESSDYRISKNKKYAMHENICEKEDASNKCGEDIIEKKLYCERTAAAQCSDGKNTFHHKKESLIIQYKENGKKVSKESLHHEKCVERTKRNSTGNQNPCSSSSRSRASSSHLCNWNTDPHDMCLISKDNRIKEYRNQFTIKISSENGHRICEKPSHFRSVSEKKINQKKVCVRSDLINNGQGNKNSKYTDSKDTGSRRSNVGTTRKIKDLHYTALFGNTDDISSISNSNFSDVDDLNNQSNSEFPEVETKTKIRKVSERMSEEQKSFLPLAGAIDNKKIIGIDRQHITGNPSSPGNDRLENNHHANKE</sequence>
<dbReference type="PANTHER" id="PTHR12618">
    <property type="entry name" value="PHD AND RING FINGER DOMAIN-CONTAINING PROTEIN 1"/>
    <property type="match status" value="1"/>
</dbReference>
<dbReference type="InterPro" id="IPR011011">
    <property type="entry name" value="Znf_FYVE_PHD"/>
</dbReference>
<reference evidence="8 9" key="1">
    <citation type="submission" date="2023-11" db="EMBL/GenBank/DDBJ databases">
        <title>Halocaridina rubra genome assembly.</title>
        <authorList>
            <person name="Smith C."/>
        </authorList>
    </citation>
    <scope>NUCLEOTIDE SEQUENCE [LARGE SCALE GENOMIC DNA]</scope>
    <source>
        <strain evidence="8">EP-1</strain>
        <tissue evidence="8">Whole</tissue>
    </source>
</reference>
<dbReference type="GO" id="GO:0008270">
    <property type="term" value="F:zinc ion binding"/>
    <property type="evidence" value="ECO:0007669"/>
    <property type="project" value="UniProtKB-KW"/>
</dbReference>